<reference evidence="3 4" key="1">
    <citation type="submission" date="2015-09" db="EMBL/GenBank/DDBJ databases">
        <authorList>
            <consortium name="Pathogen Informatics"/>
        </authorList>
    </citation>
    <scope>NUCLEOTIDE SEQUENCE [LARGE SCALE GENOMIC DNA]</scope>
    <source>
        <strain evidence="3 4">2789STDY5834863</strain>
    </source>
</reference>
<dbReference type="InterPro" id="IPR046348">
    <property type="entry name" value="SIS_dom_sf"/>
</dbReference>
<dbReference type="PANTHER" id="PTHR10937">
    <property type="entry name" value="GLUCOSAMINE--FRUCTOSE-6-PHOSPHATE AMINOTRANSFERASE, ISOMERIZING"/>
    <property type="match status" value="1"/>
</dbReference>
<keyword evidence="3" id="KW-0808">Transferase</keyword>
<dbReference type="InterPro" id="IPR035466">
    <property type="entry name" value="GlmS/AgaS_SIS"/>
</dbReference>
<gene>
    <name evidence="3" type="primary">glmS_2</name>
    <name evidence="3" type="ORF">ERS852478_01812</name>
</gene>
<dbReference type="CDD" id="cd05009">
    <property type="entry name" value="SIS_GlmS_GlmD_2"/>
    <property type="match status" value="1"/>
</dbReference>
<dbReference type="GO" id="GO:0004360">
    <property type="term" value="F:glutamine-fructose-6-phosphate transaminase (isomerizing) activity"/>
    <property type="evidence" value="ECO:0007669"/>
    <property type="project" value="UniProtKB-EC"/>
</dbReference>
<proteinExistence type="predicted"/>
<evidence type="ECO:0000313" key="3">
    <source>
        <dbReference type="EMBL" id="CUO08374.1"/>
    </source>
</evidence>
<evidence type="ECO:0000313" key="4">
    <source>
        <dbReference type="Proteomes" id="UP000095431"/>
    </source>
</evidence>
<dbReference type="AlphaFoldDB" id="A0A174C5F3"/>
<protein>
    <submittedName>
        <fullName evidence="3">Glucosamine--fructose-6-phosphate aminotransferase [isomerizing]</fullName>
        <ecNumber evidence="3">2.6.1.16</ecNumber>
    </submittedName>
</protein>
<dbReference type="RefSeq" id="WP_055200293.1">
    <property type="nucleotide sequence ID" value="NZ_BTHH01000008.1"/>
</dbReference>
<keyword evidence="1" id="KW-0677">Repeat</keyword>
<dbReference type="Gene3D" id="3.40.50.10490">
    <property type="entry name" value="Glucose-6-phosphate isomerase like protein, domain 1"/>
    <property type="match status" value="2"/>
</dbReference>
<dbReference type="SUPFAM" id="SSF53697">
    <property type="entry name" value="SIS domain"/>
    <property type="match status" value="1"/>
</dbReference>
<organism evidence="3 4">
    <name type="scientific">Blautia wexlerae</name>
    <dbReference type="NCBI Taxonomy" id="418240"/>
    <lineage>
        <taxon>Bacteria</taxon>
        <taxon>Bacillati</taxon>
        <taxon>Bacillota</taxon>
        <taxon>Clostridia</taxon>
        <taxon>Lachnospirales</taxon>
        <taxon>Lachnospiraceae</taxon>
        <taxon>Blautia</taxon>
    </lineage>
</organism>
<dbReference type="InterPro" id="IPR035490">
    <property type="entry name" value="GlmS/FrlB_SIS"/>
</dbReference>
<dbReference type="EMBL" id="CYZN01000010">
    <property type="protein sequence ID" value="CUO08374.1"/>
    <property type="molecule type" value="Genomic_DNA"/>
</dbReference>
<feature type="domain" description="SIS" evidence="2">
    <location>
        <begin position="198"/>
        <end position="343"/>
    </location>
</feature>
<accession>A0A174C5F3</accession>
<dbReference type="CDD" id="cd05008">
    <property type="entry name" value="SIS_GlmS_GlmD_1"/>
    <property type="match status" value="1"/>
</dbReference>
<dbReference type="eggNOG" id="COG2222">
    <property type="taxonomic scope" value="Bacteria"/>
</dbReference>
<sequence>MKKNSELTYKEMYRQPASFQAVNDTLEDIFKTLDKVFFSEKKYDELIFTGCGTSLYLAQASAAAFSTYTGIPSKGVPCSELYYFPETYVKEGRNVLILPITRKSYTTEVRMAIDKVRTYPQVTTLAITCDKDSEKYNDYYILSPDTAEDSVIMTRSFTSMLYMAVIMAMYVGGKKDEIAAMKDYAPYSEKVLKEMDELSTKIMNEHKNLNLYIILGQGIYYGVANECMNKMKEMGLSNSEGYYDLEYRHGPMSLVDENTLIVCLSNKACRDGDKALMEQMKSYGATVAVLGGELGDTFDQIADYVYSMDKGWNDMQYSAIIGFIGQLLGYYIADSKNLDADSPRHLTQAIVLK</sequence>
<dbReference type="EC" id="2.6.1.16" evidence="3"/>
<dbReference type="PANTHER" id="PTHR10937:SF4">
    <property type="entry name" value="GLUCOSAMINE-6-PHOSPHATE DEAMINASE"/>
    <property type="match status" value="1"/>
</dbReference>
<dbReference type="GO" id="GO:1901135">
    <property type="term" value="P:carbohydrate derivative metabolic process"/>
    <property type="evidence" value="ECO:0007669"/>
    <property type="project" value="InterPro"/>
</dbReference>
<dbReference type="Proteomes" id="UP000095431">
    <property type="component" value="Unassembled WGS sequence"/>
</dbReference>
<feature type="domain" description="SIS" evidence="2">
    <location>
        <begin position="33"/>
        <end position="178"/>
    </location>
</feature>
<dbReference type="InterPro" id="IPR001347">
    <property type="entry name" value="SIS_dom"/>
</dbReference>
<keyword evidence="3" id="KW-0032">Aminotransferase</keyword>
<evidence type="ECO:0000259" key="2">
    <source>
        <dbReference type="PROSITE" id="PS51464"/>
    </source>
</evidence>
<dbReference type="PROSITE" id="PS51464">
    <property type="entry name" value="SIS"/>
    <property type="match status" value="2"/>
</dbReference>
<evidence type="ECO:0000256" key="1">
    <source>
        <dbReference type="ARBA" id="ARBA00022737"/>
    </source>
</evidence>
<dbReference type="GO" id="GO:0097367">
    <property type="term" value="F:carbohydrate derivative binding"/>
    <property type="evidence" value="ECO:0007669"/>
    <property type="project" value="InterPro"/>
</dbReference>
<dbReference type="Pfam" id="PF01380">
    <property type="entry name" value="SIS"/>
    <property type="match status" value="2"/>
</dbReference>
<name>A0A174C5F3_9FIRM</name>